<dbReference type="AlphaFoldDB" id="A0A5M9LFL5"/>
<organism evidence="2 4">
    <name type="scientific">Pyrenophora tritici-repentis</name>
    <dbReference type="NCBI Taxonomy" id="45151"/>
    <lineage>
        <taxon>Eukaryota</taxon>
        <taxon>Fungi</taxon>
        <taxon>Dikarya</taxon>
        <taxon>Ascomycota</taxon>
        <taxon>Pezizomycotina</taxon>
        <taxon>Dothideomycetes</taxon>
        <taxon>Pleosporomycetidae</taxon>
        <taxon>Pleosporales</taxon>
        <taxon>Pleosporineae</taxon>
        <taxon>Pleosporaceae</taxon>
        <taxon>Pyrenophora</taxon>
    </lineage>
</organism>
<keyword evidence="5" id="KW-1185">Reference proteome</keyword>
<sequence length="179" mass="20540">MASITRRNTPYQEKTGSEFFEALRPLIVEFDTEGARVKFTLRYAKRTIKPPIELDLLPLIRKPESEWRQEAAKFFDSQTPCLRTRHQDYLVENNPDYGPNDASYTDGEDNQPGDDLSPRQEEDESLFSDISDEPHIRGIILRNCDTKDQDRIDAIAEIDSDMQALQNQLATLFRSGGLS</sequence>
<comment type="caution">
    <text evidence="2">The sequence shown here is derived from an EMBL/GenBank/DDBJ whole genome shotgun (WGS) entry which is preliminary data.</text>
</comment>
<dbReference type="Proteomes" id="UP000245464">
    <property type="component" value="Chromosome 2"/>
</dbReference>
<dbReference type="EMBL" id="NRDI02000007">
    <property type="protein sequence ID" value="KAI1514803.1"/>
    <property type="molecule type" value="Genomic_DNA"/>
</dbReference>
<name>A0A5M9LFL5_9PLEO</name>
<proteinExistence type="predicted"/>
<reference evidence="5" key="4">
    <citation type="journal article" date="2022" name="Microb. Genom.">
        <title>A global pangenome for the wheat fungal pathogen Pyrenophora tritici-repentis and prediction of effector protein structural homology.</title>
        <authorList>
            <person name="Moolhuijzen P.M."/>
            <person name="See P.T."/>
            <person name="Shi G."/>
            <person name="Powell H.R."/>
            <person name="Cockram J."/>
            <person name="Jorgensen L.N."/>
            <person name="Benslimane H."/>
            <person name="Strelkov S.E."/>
            <person name="Turner J."/>
            <person name="Liu Z."/>
            <person name="Moffat C.S."/>
        </authorList>
    </citation>
    <scope>NUCLEOTIDE SEQUENCE [LARGE SCALE GENOMIC DNA]</scope>
</reference>
<protein>
    <submittedName>
        <fullName evidence="2">Uncharacterized protein</fullName>
    </submittedName>
</protein>
<evidence type="ECO:0000313" key="5">
    <source>
        <dbReference type="Proteomes" id="UP000249757"/>
    </source>
</evidence>
<accession>A0A5M9LFL5</accession>
<feature type="region of interest" description="Disordered" evidence="1">
    <location>
        <begin position="86"/>
        <end position="129"/>
    </location>
</feature>
<dbReference type="Proteomes" id="UP000249757">
    <property type="component" value="Unassembled WGS sequence"/>
</dbReference>
<evidence type="ECO:0000313" key="2">
    <source>
        <dbReference type="EMBL" id="KAF7575467.1"/>
    </source>
</evidence>
<reference evidence="3" key="2">
    <citation type="submission" date="2021-05" db="EMBL/GenBank/DDBJ databases">
        <authorList>
            <person name="Moolhuijzen P.M."/>
            <person name="Moffat C.S."/>
        </authorList>
    </citation>
    <scope>NUCLEOTIDE SEQUENCE</scope>
    <source>
        <strain evidence="3">86-124</strain>
    </source>
</reference>
<evidence type="ECO:0000256" key="1">
    <source>
        <dbReference type="SAM" id="MobiDB-lite"/>
    </source>
</evidence>
<evidence type="ECO:0000313" key="3">
    <source>
        <dbReference type="EMBL" id="KAI1514803.1"/>
    </source>
</evidence>
<evidence type="ECO:0000313" key="4">
    <source>
        <dbReference type="Proteomes" id="UP000245464"/>
    </source>
</evidence>
<reference evidence="3" key="3">
    <citation type="journal article" date="2022" name="bioRxiv">
        <title>A global pangenome for the wheat fungal pathogen Pyrenophora tritici-repentis and prediction of effector protein structural homology.</title>
        <authorList>
            <person name="Moolhuijzen P."/>
            <person name="See P.T."/>
            <person name="Shi G."/>
            <person name="Powell H.R."/>
            <person name="Cockram J."/>
            <person name="Jorgensen L.N."/>
            <person name="Benslimane H."/>
            <person name="Strelkov S.E."/>
            <person name="Turner J."/>
            <person name="Liu Z."/>
            <person name="Moffat C.S."/>
        </authorList>
    </citation>
    <scope>NUCLEOTIDE SEQUENCE</scope>
    <source>
        <strain evidence="3">86-124</strain>
    </source>
</reference>
<dbReference type="EMBL" id="NQIK02000002">
    <property type="protein sequence ID" value="KAF7575467.1"/>
    <property type="molecule type" value="Genomic_DNA"/>
</dbReference>
<gene>
    <name evidence="3" type="ORF">Ptr86124_006126</name>
    <name evidence="2" type="ORF">PtrM4_070910</name>
</gene>
<reference evidence="2 4" key="1">
    <citation type="journal article" date="2018" name="BMC Genomics">
        <title>Comparative genomics of the wheat fungal pathogen Pyrenophora tritici-repentis reveals chromosomal variations and genome plasticity.</title>
        <authorList>
            <person name="Moolhuijzen P."/>
            <person name="See P.T."/>
            <person name="Hane J.K."/>
            <person name="Shi G."/>
            <person name="Liu Z."/>
            <person name="Oliver R.P."/>
            <person name="Moffat C.S."/>
        </authorList>
    </citation>
    <scope>NUCLEOTIDE SEQUENCE [LARGE SCALE GENOMIC DNA]</scope>
    <source>
        <strain evidence="2">M4</strain>
    </source>
</reference>